<accession>A0A1H9SNB4</accession>
<dbReference type="EMBL" id="FOHA01000008">
    <property type="protein sequence ID" value="SER86520.1"/>
    <property type="molecule type" value="Genomic_DNA"/>
</dbReference>
<dbReference type="AlphaFoldDB" id="A0A1H9SNB4"/>
<evidence type="ECO:0000313" key="1">
    <source>
        <dbReference type="EMBL" id="SER86520.1"/>
    </source>
</evidence>
<name>A0A1H9SNB4_9LACT</name>
<sequence length="71" mass="8561">MFGRKKAGQLRSEYDQELLALIQRTKVQWDHLKNIELNVFDQDRELMAQAKLEEAKYFYLFKEARARKIKA</sequence>
<dbReference type="Pfam" id="PF10704">
    <property type="entry name" value="DUF2508"/>
    <property type="match status" value="1"/>
</dbReference>
<evidence type="ECO:0008006" key="3">
    <source>
        <dbReference type="Google" id="ProtNLM"/>
    </source>
</evidence>
<evidence type="ECO:0000313" key="2">
    <source>
        <dbReference type="Proteomes" id="UP000198948"/>
    </source>
</evidence>
<dbReference type="RefSeq" id="WP_092652024.1">
    <property type="nucleotide sequence ID" value="NZ_FOHA01000008.1"/>
</dbReference>
<keyword evidence="2" id="KW-1185">Reference proteome</keyword>
<dbReference type="OrthoDB" id="2167041at2"/>
<dbReference type="STRING" id="142588.SAMN04488559_10853"/>
<gene>
    <name evidence="1" type="ORF">SAMN04488559_10853</name>
</gene>
<proteinExistence type="predicted"/>
<dbReference type="InterPro" id="IPR019644">
    <property type="entry name" value="DUF2508"/>
</dbReference>
<organism evidence="1 2">
    <name type="scientific">Isobaculum melis</name>
    <dbReference type="NCBI Taxonomy" id="142588"/>
    <lineage>
        <taxon>Bacteria</taxon>
        <taxon>Bacillati</taxon>
        <taxon>Bacillota</taxon>
        <taxon>Bacilli</taxon>
        <taxon>Lactobacillales</taxon>
        <taxon>Carnobacteriaceae</taxon>
        <taxon>Isobaculum</taxon>
    </lineage>
</organism>
<dbReference type="Proteomes" id="UP000198948">
    <property type="component" value="Unassembled WGS sequence"/>
</dbReference>
<protein>
    <recommendedName>
        <fullName evidence="3">DUF2508 domain-containing protein</fullName>
    </recommendedName>
</protein>
<reference evidence="1 2" key="1">
    <citation type="submission" date="2016-10" db="EMBL/GenBank/DDBJ databases">
        <authorList>
            <person name="de Groot N.N."/>
        </authorList>
    </citation>
    <scope>NUCLEOTIDE SEQUENCE [LARGE SCALE GENOMIC DNA]</scope>
    <source>
        <strain evidence="1 2">DSM 13760</strain>
    </source>
</reference>